<evidence type="ECO:0000313" key="1">
    <source>
        <dbReference type="EMBL" id="JAH92668.1"/>
    </source>
</evidence>
<organism evidence="1">
    <name type="scientific">Anguilla anguilla</name>
    <name type="common">European freshwater eel</name>
    <name type="synonym">Muraena anguilla</name>
    <dbReference type="NCBI Taxonomy" id="7936"/>
    <lineage>
        <taxon>Eukaryota</taxon>
        <taxon>Metazoa</taxon>
        <taxon>Chordata</taxon>
        <taxon>Craniata</taxon>
        <taxon>Vertebrata</taxon>
        <taxon>Euteleostomi</taxon>
        <taxon>Actinopterygii</taxon>
        <taxon>Neopterygii</taxon>
        <taxon>Teleostei</taxon>
        <taxon>Anguilliformes</taxon>
        <taxon>Anguillidae</taxon>
        <taxon>Anguilla</taxon>
    </lineage>
</organism>
<reference evidence="1" key="2">
    <citation type="journal article" date="2015" name="Fish Shellfish Immunol.">
        <title>Early steps in the European eel (Anguilla anguilla)-Vibrio vulnificus interaction in the gills: Role of the RtxA13 toxin.</title>
        <authorList>
            <person name="Callol A."/>
            <person name="Pajuelo D."/>
            <person name="Ebbesson L."/>
            <person name="Teles M."/>
            <person name="MacKenzie S."/>
            <person name="Amaro C."/>
        </authorList>
    </citation>
    <scope>NUCLEOTIDE SEQUENCE</scope>
</reference>
<name>A0A0E9WT53_ANGAN</name>
<dbReference type="EMBL" id="GBXM01015909">
    <property type="protein sequence ID" value="JAH92668.1"/>
    <property type="molecule type" value="Transcribed_RNA"/>
</dbReference>
<reference evidence="1" key="1">
    <citation type="submission" date="2014-11" db="EMBL/GenBank/DDBJ databases">
        <authorList>
            <person name="Amaro Gonzalez C."/>
        </authorList>
    </citation>
    <scope>NUCLEOTIDE SEQUENCE</scope>
</reference>
<dbReference type="AlphaFoldDB" id="A0A0E9WT53"/>
<sequence length="59" mass="6589">MPNQTLSLDFLFQRTTVGAPEQSQSVNKGFSTSVQALHVLNAPMQQFHCAVLTYWTTMS</sequence>
<protein>
    <submittedName>
        <fullName evidence="1">Uncharacterized protein</fullName>
    </submittedName>
</protein>
<proteinExistence type="predicted"/>
<accession>A0A0E9WT53</accession>